<comment type="caution">
    <text evidence="3">Lacks conserved residue(s) required for the propagation of feature annotation.</text>
</comment>
<dbReference type="EMBL" id="CP036339">
    <property type="protein sequence ID" value="QDT73045.1"/>
    <property type="molecule type" value="Genomic_DNA"/>
</dbReference>
<evidence type="ECO:0000256" key="2">
    <source>
        <dbReference type="ARBA" id="ARBA00022840"/>
    </source>
</evidence>
<dbReference type="GO" id="GO:0005829">
    <property type="term" value="C:cytosol"/>
    <property type="evidence" value="ECO:0007669"/>
    <property type="project" value="TreeGrafter"/>
</dbReference>
<dbReference type="PANTHER" id="PTHR43384">
    <property type="entry name" value="SEPTUM SITE-DETERMINING PROTEIN MIND HOMOLOG, CHLOROPLASTIC-RELATED"/>
    <property type="match status" value="1"/>
</dbReference>
<dbReference type="KEGG" id="llh:I41_22340"/>
<dbReference type="GO" id="GO:0009898">
    <property type="term" value="C:cytoplasmic side of plasma membrane"/>
    <property type="evidence" value="ECO:0007669"/>
    <property type="project" value="TreeGrafter"/>
</dbReference>
<dbReference type="SUPFAM" id="SSF52172">
    <property type="entry name" value="CheY-like"/>
    <property type="match status" value="1"/>
</dbReference>
<dbReference type="GO" id="GO:0016887">
    <property type="term" value="F:ATP hydrolysis activity"/>
    <property type="evidence" value="ECO:0007669"/>
    <property type="project" value="TreeGrafter"/>
</dbReference>
<dbReference type="InterPro" id="IPR050625">
    <property type="entry name" value="ParA/MinD_ATPase"/>
</dbReference>
<evidence type="ECO:0000259" key="4">
    <source>
        <dbReference type="PROSITE" id="PS50110"/>
    </source>
</evidence>
<name>A0A517TXE4_9BACT</name>
<dbReference type="SUPFAM" id="SSF52540">
    <property type="entry name" value="P-loop containing nucleoside triphosphate hydrolases"/>
    <property type="match status" value="1"/>
</dbReference>
<keyword evidence="2" id="KW-0067">ATP-binding</keyword>
<dbReference type="InterPro" id="IPR027417">
    <property type="entry name" value="P-loop_NTPase"/>
</dbReference>
<dbReference type="AlphaFoldDB" id="A0A517TXE4"/>
<keyword evidence="6" id="KW-1185">Reference proteome</keyword>
<dbReference type="GO" id="GO:0005524">
    <property type="term" value="F:ATP binding"/>
    <property type="evidence" value="ECO:0007669"/>
    <property type="project" value="UniProtKB-KW"/>
</dbReference>
<dbReference type="Proteomes" id="UP000317909">
    <property type="component" value="Chromosome"/>
</dbReference>
<dbReference type="InterPro" id="IPR002586">
    <property type="entry name" value="CobQ/CobB/MinD/ParA_Nub-bd_dom"/>
</dbReference>
<sequence length="401" mass="43833">MANVLRIAIVDPNDATRENLKTVLLGLETVWLEAECSRYAFFVDVVEQTKPDIGFIAMDSDPQRAVKLIQETLAKSPNCSILVSSTSTDGRLILESMRAGAKEFLTEPLRAEDLSAALQRVKRQTTGNSSPTAKDGCHVFAVAGATGGVGSSSVAVNLACALAADSANSVVLVDLDVALGDDDVFLDTIPEYTLADIAQNVERLDLTLLRKSLTVHSTGVHLLPRPMQLDEVRHITAEKLQRVLGLLKTSFTHMVIDTSKSYSELDMLAIRSADDVLMLTQLDLPCLRNVVRLLMTFDEEESLRSKVKVIVNRYGQDSGQISLKKARDTIGRDVYWQIPNDYRVMAEVRNNGVPLLQHAPKAAITQSISQLADALCGKKGDEDGAGDGKGRRWLNLWSSRS</sequence>
<dbReference type="InterPro" id="IPR011006">
    <property type="entry name" value="CheY-like_superfamily"/>
</dbReference>
<accession>A0A517TXE4</accession>
<gene>
    <name evidence="5" type="primary">ylxH_1</name>
    <name evidence="5" type="ORF">I41_22340</name>
</gene>
<dbReference type="Gene3D" id="3.40.50.300">
    <property type="entry name" value="P-loop containing nucleotide triphosphate hydrolases"/>
    <property type="match status" value="1"/>
</dbReference>
<dbReference type="PROSITE" id="PS50110">
    <property type="entry name" value="RESPONSE_REGULATORY"/>
    <property type="match status" value="1"/>
</dbReference>
<evidence type="ECO:0000313" key="5">
    <source>
        <dbReference type="EMBL" id="QDT73045.1"/>
    </source>
</evidence>
<reference evidence="5 6" key="1">
    <citation type="submission" date="2019-02" db="EMBL/GenBank/DDBJ databases">
        <title>Deep-cultivation of Planctomycetes and their phenomic and genomic characterization uncovers novel biology.</title>
        <authorList>
            <person name="Wiegand S."/>
            <person name="Jogler M."/>
            <person name="Boedeker C."/>
            <person name="Pinto D."/>
            <person name="Vollmers J."/>
            <person name="Rivas-Marin E."/>
            <person name="Kohn T."/>
            <person name="Peeters S.H."/>
            <person name="Heuer A."/>
            <person name="Rast P."/>
            <person name="Oberbeckmann S."/>
            <person name="Bunk B."/>
            <person name="Jeske O."/>
            <person name="Meyerdierks A."/>
            <person name="Storesund J.E."/>
            <person name="Kallscheuer N."/>
            <person name="Luecker S."/>
            <person name="Lage O.M."/>
            <person name="Pohl T."/>
            <person name="Merkel B.J."/>
            <person name="Hornburger P."/>
            <person name="Mueller R.-W."/>
            <person name="Bruemmer F."/>
            <person name="Labrenz M."/>
            <person name="Spormann A.M."/>
            <person name="Op den Camp H."/>
            <person name="Overmann J."/>
            <person name="Amann R."/>
            <person name="Jetten M.S.M."/>
            <person name="Mascher T."/>
            <person name="Medema M.H."/>
            <person name="Devos D.P."/>
            <person name="Kaster A.-K."/>
            <person name="Ovreas L."/>
            <person name="Rohde M."/>
            <person name="Galperin M.Y."/>
            <person name="Jogler C."/>
        </authorList>
    </citation>
    <scope>NUCLEOTIDE SEQUENCE [LARGE SCALE GENOMIC DNA]</scope>
    <source>
        <strain evidence="5 6">I41</strain>
    </source>
</reference>
<dbReference type="Pfam" id="PF01656">
    <property type="entry name" value="CbiA"/>
    <property type="match status" value="1"/>
</dbReference>
<proteinExistence type="predicted"/>
<dbReference type="OrthoDB" id="9768734at2"/>
<feature type="domain" description="Response regulatory" evidence="4">
    <location>
        <begin position="6"/>
        <end position="122"/>
    </location>
</feature>
<organism evidence="5 6">
    <name type="scientific">Lacipirellula limnantheis</name>
    <dbReference type="NCBI Taxonomy" id="2528024"/>
    <lineage>
        <taxon>Bacteria</taxon>
        <taxon>Pseudomonadati</taxon>
        <taxon>Planctomycetota</taxon>
        <taxon>Planctomycetia</taxon>
        <taxon>Pirellulales</taxon>
        <taxon>Lacipirellulaceae</taxon>
        <taxon>Lacipirellula</taxon>
    </lineage>
</organism>
<keyword evidence="1" id="KW-0547">Nucleotide-binding</keyword>
<evidence type="ECO:0000313" key="6">
    <source>
        <dbReference type="Proteomes" id="UP000317909"/>
    </source>
</evidence>
<evidence type="ECO:0000256" key="1">
    <source>
        <dbReference type="ARBA" id="ARBA00022741"/>
    </source>
</evidence>
<dbReference type="GO" id="GO:0000160">
    <property type="term" value="P:phosphorelay signal transduction system"/>
    <property type="evidence" value="ECO:0007669"/>
    <property type="project" value="InterPro"/>
</dbReference>
<dbReference type="RefSeq" id="WP_145432548.1">
    <property type="nucleotide sequence ID" value="NZ_CP036339.1"/>
</dbReference>
<evidence type="ECO:0000256" key="3">
    <source>
        <dbReference type="PROSITE-ProRule" id="PRU00169"/>
    </source>
</evidence>
<dbReference type="PANTHER" id="PTHR43384:SF6">
    <property type="entry name" value="SEPTUM SITE-DETERMINING PROTEIN MIND HOMOLOG, CHLOROPLASTIC"/>
    <property type="match status" value="1"/>
</dbReference>
<dbReference type="GO" id="GO:0051782">
    <property type="term" value="P:negative regulation of cell division"/>
    <property type="evidence" value="ECO:0007669"/>
    <property type="project" value="TreeGrafter"/>
</dbReference>
<dbReference type="InterPro" id="IPR001789">
    <property type="entry name" value="Sig_transdc_resp-reg_receiver"/>
</dbReference>
<protein>
    <submittedName>
        <fullName evidence="5">Flagellum site-determining protein YlxH</fullName>
    </submittedName>
</protein>
<dbReference type="Gene3D" id="3.40.50.2300">
    <property type="match status" value="1"/>
</dbReference>